<dbReference type="InterPro" id="IPR036426">
    <property type="entry name" value="Bulb-type_lectin_dom_sf"/>
</dbReference>
<comment type="similarity">
    <text evidence="17">Belongs to the protein kinase superfamily. Ser/Thr protein kinase family.</text>
</comment>
<evidence type="ECO:0000256" key="12">
    <source>
        <dbReference type="ARBA" id="ARBA00022989"/>
    </source>
</evidence>
<evidence type="ECO:0000256" key="15">
    <source>
        <dbReference type="ARBA" id="ARBA00023170"/>
    </source>
</evidence>
<dbReference type="InterPro" id="IPR000719">
    <property type="entry name" value="Prot_kinase_dom"/>
</dbReference>
<dbReference type="SMART" id="SM00108">
    <property type="entry name" value="B_lectin"/>
    <property type="match status" value="1"/>
</dbReference>
<protein>
    <recommendedName>
        <fullName evidence="17">Receptor-like serine/threonine-protein kinase</fullName>
        <ecNumber evidence="17">2.7.11.1</ecNumber>
    </recommendedName>
</protein>
<dbReference type="Proteomes" id="UP000006882">
    <property type="component" value="Chromosome G3"/>
</dbReference>
<keyword evidence="9 17" id="KW-0547">Nucleotide-binding</keyword>
<comment type="similarity">
    <text evidence="2">In the N-terminal section; belongs to the leguminous lectin family.</text>
</comment>
<keyword evidence="11 17" id="KW-0067">ATP-binding</keyword>
<dbReference type="InterPro" id="IPR024171">
    <property type="entry name" value="SRK-like_kinase"/>
</dbReference>
<dbReference type="FunFam" id="3.30.200.20:FF:000466">
    <property type="entry name" value="Putative LRR receptor-like serine/threonine-protein kinase"/>
    <property type="match status" value="1"/>
</dbReference>
<evidence type="ECO:0000256" key="16">
    <source>
        <dbReference type="ARBA" id="ARBA00023180"/>
    </source>
</evidence>
<evidence type="ECO:0000256" key="9">
    <source>
        <dbReference type="ARBA" id="ARBA00022741"/>
    </source>
</evidence>
<dbReference type="GO" id="GO:0007165">
    <property type="term" value="P:signal transduction"/>
    <property type="evidence" value="ECO:0000318"/>
    <property type="project" value="GO_Central"/>
</dbReference>
<accession>A0A251Q4B5</accession>
<evidence type="ECO:0000256" key="13">
    <source>
        <dbReference type="ARBA" id="ARBA00023136"/>
    </source>
</evidence>
<dbReference type="AlphaFoldDB" id="A0A251Q4B5"/>
<evidence type="ECO:0000256" key="14">
    <source>
        <dbReference type="ARBA" id="ARBA00023157"/>
    </source>
</evidence>
<dbReference type="PROSITE" id="PS50948">
    <property type="entry name" value="PAN"/>
    <property type="match status" value="1"/>
</dbReference>
<dbReference type="EC" id="2.7.11.1" evidence="17"/>
<evidence type="ECO:0000256" key="17">
    <source>
        <dbReference type="PIRNR" id="PIRNR000641"/>
    </source>
</evidence>
<comment type="catalytic activity">
    <reaction evidence="17">
        <text>L-threonyl-[protein] + ATP = O-phospho-L-threonyl-[protein] + ADP + H(+)</text>
        <dbReference type="Rhea" id="RHEA:46608"/>
        <dbReference type="Rhea" id="RHEA-COMP:11060"/>
        <dbReference type="Rhea" id="RHEA-COMP:11605"/>
        <dbReference type="ChEBI" id="CHEBI:15378"/>
        <dbReference type="ChEBI" id="CHEBI:30013"/>
        <dbReference type="ChEBI" id="CHEBI:30616"/>
        <dbReference type="ChEBI" id="CHEBI:61977"/>
        <dbReference type="ChEBI" id="CHEBI:456216"/>
        <dbReference type="EC" id="2.7.11.1"/>
    </reaction>
</comment>
<keyword evidence="15" id="KW-0675">Receptor</keyword>
<evidence type="ECO:0000256" key="8">
    <source>
        <dbReference type="ARBA" id="ARBA00022729"/>
    </source>
</evidence>
<dbReference type="EMBL" id="CM007653">
    <property type="protein sequence ID" value="ONI18592.1"/>
    <property type="molecule type" value="Genomic_DNA"/>
</dbReference>
<comment type="similarity">
    <text evidence="3">In the C-terminal section; belongs to the protein kinase superfamily. Ser/Thr protein kinase family.</text>
</comment>
<evidence type="ECO:0000256" key="1">
    <source>
        <dbReference type="ARBA" id="ARBA00004251"/>
    </source>
</evidence>
<feature type="domain" description="Apple" evidence="22">
    <location>
        <begin position="344"/>
        <end position="429"/>
    </location>
</feature>
<evidence type="ECO:0000313" key="24">
    <source>
        <dbReference type="Proteomes" id="UP000006882"/>
    </source>
</evidence>
<evidence type="ECO:0000256" key="19">
    <source>
        <dbReference type="SAM" id="SignalP"/>
    </source>
</evidence>
<evidence type="ECO:0000256" key="2">
    <source>
        <dbReference type="ARBA" id="ARBA00008536"/>
    </source>
</evidence>
<name>A0A251Q4B5_PRUPE</name>
<gene>
    <name evidence="23" type="ORF">PRUPE_3G225200</name>
</gene>
<feature type="chain" id="PRO_5012716098" description="Receptor-like serine/threonine-protein kinase" evidence="19">
    <location>
        <begin position="28"/>
        <end position="818"/>
    </location>
</feature>
<evidence type="ECO:0000256" key="11">
    <source>
        <dbReference type="ARBA" id="ARBA00022840"/>
    </source>
</evidence>
<dbReference type="PROSITE" id="PS50011">
    <property type="entry name" value="PROTEIN_KINASE_DOM"/>
    <property type="match status" value="1"/>
</dbReference>
<evidence type="ECO:0000256" key="10">
    <source>
        <dbReference type="ARBA" id="ARBA00022777"/>
    </source>
</evidence>
<dbReference type="SUPFAM" id="SSF56112">
    <property type="entry name" value="Protein kinase-like (PK-like)"/>
    <property type="match status" value="1"/>
</dbReference>
<dbReference type="InterPro" id="IPR001245">
    <property type="entry name" value="Ser-Thr/Tyr_kinase_cat_dom"/>
</dbReference>
<dbReference type="PROSITE" id="PS50927">
    <property type="entry name" value="BULB_LECTIN"/>
    <property type="match status" value="1"/>
</dbReference>
<evidence type="ECO:0000259" key="22">
    <source>
        <dbReference type="PROSITE" id="PS50948"/>
    </source>
</evidence>
<dbReference type="Pfam" id="PF07714">
    <property type="entry name" value="PK_Tyr_Ser-Thr"/>
    <property type="match status" value="1"/>
</dbReference>
<keyword evidence="6 17" id="KW-0808">Transferase</keyword>
<dbReference type="Pfam" id="PF08276">
    <property type="entry name" value="PAN_2"/>
    <property type="match status" value="1"/>
</dbReference>
<evidence type="ECO:0000256" key="3">
    <source>
        <dbReference type="ARBA" id="ARBA00010217"/>
    </source>
</evidence>
<keyword evidence="10 17" id="KW-0418">Kinase</keyword>
<dbReference type="InterPro" id="IPR011009">
    <property type="entry name" value="Kinase-like_dom_sf"/>
</dbReference>
<dbReference type="PIRSF" id="PIRSF000641">
    <property type="entry name" value="SRK"/>
    <property type="match status" value="1"/>
</dbReference>
<dbReference type="SMART" id="SM00220">
    <property type="entry name" value="S_TKc"/>
    <property type="match status" value="1"/>
</dbReference>
<dbReference type="Gene3D" id="1.10.510.10">
    <property type="entry name" value="Transferase(Phosphotransferase) domain 1"/>
    <property type="match status" value="1"/>
</dbReference>
<feature type="signal peptide" evidence="19">
    <location>
        <begin position="1"/>
        <end position="27"/>
    </location>
</feature>
<dbReference type="GO" id="GO:0048544">
    <property type="term" value="P:recognition of pollen"/>
    <property type="evidence" value="ECO:0007669"/>
    <property type="project" value="InterPro"/>
</dbReference>
<keyword evidence="4" id="KW-1003">Cell membrane</keyword>
<keyword evidence="12 18" id="KW-1133">Transmembrane helix</keyword>
<dbReference type="CDD" id="cd01098">
    <property type="entry name" value="PAN_AP_plant"/>
    <property type="match status" value="1"/>
</dbReference>
<dbReference type="GO" id="GO:0005524">
    <property type="term" value="F:ATP binding"/>
    <property type="evidence" value="ECO:0007669"/>
    <property type="project" value="UniProtKB-KW"/>
</dbReference>
<keyword evidence="7 18" id="KW-0812">Transmembrane</keyword>
<feature type="transmembrane region" description="Helical" evidence="18">
    <location>
        <begin position="448"/>
        <end position="469"/>
    </location>
</feature>
<dbReference type="GO" id="GO:0005886">
    <property type="term" value="C:plasma membrane"/>
    <property type="evidence" value="ECO:0000318"/>
    <property type="project" value="GO_Central"/>
</dbReference>
<dbReference type="InterPro" id="IPR001480">
    <property type="entry name" value="Bulb-type_lectin_dom"/>
</dbReference>
<feature type="domain" description="Bulb-type lectin" evidence="21">
    <location>
        <begin position="28"/>
        <end position="149"/>
    </location>
</feature>
<dbReference type="InterPro" id="IPR008271">
    <property type="entry name" value="Ser/Thr_kinase_AS"/>
</dbReference>
<dbReference type="PANTHER" id="PTHR27002">
    <property type="entry name" value="RECEPTOR-LIKE SERINE/THREONINE-PROTEIN KINASE SD1-8"/>
    <property type="match status" value="1"/>
</dbReference>
<evidence type="ECO:0000259" key="20">
    <source>
        <dbReference type="PROSITE" id="PS50011"/>
    </source>
</evidence>
<dbReference type="eggNOG" id="ENOG502RCRG">
    <property type="taxonomic scope" value="Eukaryota"/>
</dbReference>
<keyword evidence="13 18" id="KW-0472">Membrane</keyword>
<dbReference type="Gene3D" id="2.90.10.10">
    <property type="entry name" value="Bulb-type lectin domain"/>
    <property type="match status" value="1"/>
</dbReference>
<dbReference type="PANTHER" id="PTHR27002:SF841">
    <property type="entry name" value="RECEPTOR-LIKE SERINE_THREONINE-PROTEIN KINASE"/>
    <property type="match status" value="1"/>
</dbReference>
<dbReference type="GO" id="GO:0002229">
    <property type="term" value="P:defense response to oomycetes"/>
    <property type="evidence" value="ECO:0007669"/>
    <property type="project" value="UniProtKB-ARBA"/>
</dbReference>
<proteinExistence type="inferred from homology"/>
<keyword evidence="5 17" id="KW-0723">Serine/threonine-protein kinase</keyword>
<feature type="domain" description="Protein kinase" evidence="20">
    <location>
        <begin position="516"/>
        <end position="774"/>
    </location>
</feature>
<evidence type="ECO:0000313" key="23">
    <source>
        <dbReference type="EMBL" id="ONI18592.1"/>
    </source>
</evidence>
<evidence type="ECO:0000256" key="6">
    <source>
        <dbReference type="ARBA" id="ARBA00022679"/>
    </source>
</evidence>
<keyword evidence="14" id="KW-1015">Disulfide bond</keyword>
<dbReference type="Gene3D" id="3.30.200.20">
    <property type="entry name" value="Phosphorylase Kinase, domain 1"/>
    <property type="match status" value="1"/>
</dbReference>
<keyword evidence="16" id="KW-0325">Glycoprotein</keyword>
<evidence type="ECO:0000259" key="21">
    <source>
        <dbReference type="PROSITE" id="PS50927"/>
    </source>
</evidence>
<dbReference type="GO" id="GO:0004674">
    <property type="term" value="F:protein serine/threonine kinase activity"/>
    <property type="evidence" value="ECO:0000318"/>
    <property type="project" value="GO_Central"/>
</dbReference>
<sequence>MDTKTNPMLAFIVVLLCLFLESRISFAADTITANQSLSGDQTVVSGDFELGFFELDGRHYIGTWYSRRVVSANTIVWVANREKPISDRFSAVLKIKDGNVVLFNEAKTPVWSTHLTSTTTSASVQAVLLDSGNLVLRAHSSSSEFLWQSFHHPAHTWLPGAKVAFNNITNQTQILTSWKNSRNPAPGLYSLEVDPNGSNSFILLWNRSKQYWTSGSWNASSNIFSLSPEMRLNYVYNYSFVSNENGSYFTYSLYDPKKVSPFMMSVSGQIQQLIWFTPSRPSKIFWSLPRQQCAVHLICGAFGSCNEKSGVLCNCLMGFKQKSPRDWALQDYSGGCQRKTNLQCGNSTSVIGTKYQFLEMHSMSMSENELHVKVGSAKKCESICLNNCSCTAYAYESSNACSIWIGDLLGVQELVADDAGGRTLYIRLAASELMHLQNGKGDADKRPLIIAMVSAAAELLMIIFCYFLWKKRLGKRRTQRRKYGATKINYGAGSGKNDTELPLFGLKSILNTINNFSEANKLGEGGFGPVYKGILLENQEVAIKRLSKKSGQGHEEFMNELNLIAKLHHTSLVRLLGCCIEEEELILIYEFMHHRSLDKLLFDSSENAELDWGKRFRIIEGIAQGVLYIHKHSRLKIIHRDLKASNVLLDGAMNPKISDFGMAKIFEINQTEANTNRVVGTYGYMSPEYARYGHFSEKLDVFSFGVLLLEIVSGKRNAAFYHFEHSPTLAGWCIHVGFLCVQEAPADRPTMASVIRMLQSNEATSLPPSKEPAFSTNRNSIPVVGSSQLPAVFQQWSHHQFARRSIEVPIFVSFPQHI</sequence>
<evidence type="ECO:0000256" key="7">
    <source>
        <dbReference type="ARBA" id="ARBA00022692"/>
    </source>
</evidence>
<keyword evidence="24" id="KW-1185">Reference proteome</keyword>
<dbReference type="PROSITE" id="PS00108">
    <property type="entry name" value="PROTEIN_KINASE_ST"/>
    <property type="match status" value="1"/>
</dbReference>
<dbReference type="GO" id="GO:0106310">
    <property type="term" value="F:protein serine kinase activity"/>
    <property type="evidence" value="ECO:0007669"/>
    <property type="project" value="RHEA"/>
</dbReference>
<evidence type="ECO:0000256" key="5">
    <source>
        <dbReference type="ARBA" id="ARBA00022527"/>
    </source>
</evidence>
<comment type="catalytic activity">
    <reaction evidence="17">
        <text>L-seryl-[protein] + ATP = O-phospho-L-seryl-[protein] + ADP + H(+)</text>
        <dbReference type="Rhea" id="RHEA:17989"/>
        <dbReference type="Rhea" id="RHEA-COMP:9863"/>
        <dbReference type="Rhea" id="RHEA-COMP:11604"/>
        <dbReference type="ChEBI" id="CHEBI:15378"/>
        <dbReference type="ChEBI" id="CHEBI:29999"/>
        <dbReference type="ChEBI" id="CHEBI:30616"/>
        <dbReference type="ChEBI" id="CHEBI:83421"/>
        <dbReference type="ChEBI" id="CHEBI:456216"/>
        <dbReference type="EC" id="2.7.11.1"/>
    </reaction>
</comment>
<dbReference type="InterPro" id="IPR003609">
    <property type="entry name" value="Pan_app"/>
</dbReference>
<dbReference type="STRING" id="3760.A0A251Q4B5"/>
<dbReference type="InterPro" id="IPR000858">
    <property type="entry name" value="S_locus_glycoprot_dom"/>
</dbReference>
<dbReference type="FunFam" id="1.10.510.10:FF:000240">
    <property type="entry name" value="Lectin-domain containing receptor kinase A4.3"/>
    <property type="match status" value="1"/>
</dbReference>
<dbReference type="Gramene" id="ONI18592">
    <property type="protein sequence ID" value="ONI18592"/>
    <property type="gene ID" value="PRUPE_3G225200"/>
</dbReference>
<dbReference type="Pfam" id="PF00954">
    <property type="entry name" value="S_locus_glycop"/>
    <property type="match status" value="1"/>
</dbReference>
<dbReference type="SUPFAM" id="SSF51110">
    <property type="entry name" value="alpha-D-mannose-specific plant lectins"/>
    <property type="match status" value="1"/>
</dbReference>
<evidence type="ECO:0000256" key="4">
    <source>
        <dbReference type="ARBA" id="ARBA00022475"/>
    </source>
</evidence>
<dbReference type="CDD" id="cd00028">
    <property type="entry name" value="B_lectin"/>
    <property type="match status" value="1"/>
</dbReference>
<dbReference type="Pfam" id="PF01453">
    <property type="entry name" value="B_lectin"/>
    <property type="match status" value="1"/>
</dbReference>
<reference evidence="23 24" key="1">
    <citation type="journal article" date="2013" name="Nat. Genet.">
        <title>The high-quality draft genome of peach (Prunus persica) identifies unique patterns of genetic diversity, domestication and genome evolution.</title>
        <authorList>
            <consortium name="International Peach Genome Initiative"/>
            <person name="Verde I."/>
            <person name="Abbott A.G."/>
            <person name="Scalabrin S."/>
            <person name="Jung S."/>
            <person name="Shu S."/>
            <person name="Marroni F."/>
            <person name="Zhebentyayeva T."/>
            <person name="Dettori M.T."/>
            <person name="Grimwood J."/>
            <person name="Cattonaro F."/>
            <person name="Zuccolo A."/>
            <person name="Rossini L."/>
            <person name="Jenkins J."/>
            <person name="Vendramin E."/>
            <person name="Meisel L.A."/>
            <person name="Decroocq V."/>
            <person name="Sosinski B."/>
            <person name="Prochnik S."/>
            <person name="Mitros T."/>
            <person name="Policriti A."/>
            <person name="Cipriani G."/>
            <person name="Dondini L."/>
            <person name="Ficklin S."/>
            <person name="Goodstein D.M."/>
            <person name="Xuan P."/>
            <person name="Del Fabbro C."/>
            <person name="Aramini V."/>
            <person name="Copetti D."/>
            <person name="Gonzalez S."/>
            <person name="Horner D.S."/>
            <person name="Falchi R."/>
            <person name="Lucas S."/>
            <person name="Mica E."/>
            <person name="Maldonado J."/>
            <person name="Lazzari B."/>
            <person name="Bielenberg D."/>
            <person name="Pirona R."/>
            <person name="Miculan M."/>
            <person name="Barakat A."/>
            <person name="Testolin R."/>
            <person name="Stella A."/>
            <person name="Tartarini S."/>
            <person name="Tonutti P."/>
            <person name="Arus P."/>
            <person name="Orellana A."/>
            <person name="Wells C."/>
            <person name="Main D."/>
            <person name="Vizzotto G."/>
            <person name="Silva H."/>
            <person name="Salamini F."/>
            <person name="Schmutz J."/>
            <person name="Morgante M."/>
            <person name="Rokhsar D.S."/>
        </authorList>
    </citation>
    <scope>NUCLEOTIDE SEQUENCE [LARGE SCALE GENOMIC DNA]</scope>
    <source>
        <strain evidence="24">cv. Nemared</strain>
    </source>
</reference>
<organism evidence="23 24">
    <name type="scientific">Prunus persica</name>
    <name type="common">Peach</name>
    <name type="synonym">Amygdalus persica</name>
    <dbReference type="NCBI Taxonomy" id="3760"/>
    <lineage>
        <taxon>Eukaryota</taxon>
        <taxon>Viridiplantae</taxon>
        <taxon>Streptophyta</taxon>
        <taxon>Embryophyta</taxon>
        <taxon>Tracheophyta</taxon>
        <taxon>Spermatophyta</taxon>
        <taxon>Magnoliopsida</taxon>
        <taxon>eudicotyledons</taxon>
        <taxon>Gunneridae</taxon>
        <taxon>Pentapetalae</taxon>
        <taxon>rosids</taxon>
        <taxon>fabids</taxon>
        <taxon>Rosales</taxon>
        <taxon>Rosaceae</taxon>
        <taxon>Amygdaloideae</taxon>
        <taxon>Amygdaleae</taxon>
        <taxon>Prunus</taxon>
    </lineage>
</organism>
<keyword evidence="8 19" id="KW-0732">Signal</keyword>
<dbReference type="SMART" id="SM00473">
    <property type="entry name" value="PAN_AP"/>
    <property type="match status" value="1"/>
</dbReference>
<evidence type="ECO:0000256" key="18">
    <source>
        <dbReference type="SAM" id="Phobius"/>
    </source>
</evidence>
<comment type="subcellular location">
    <subcellularLocation>
        <location evidence="1">Cell membrane</location>
        <topology evidence="1">Single-pass type I membrane protein</topology>
    </subcellularLocation>
</comment>